<name>A0A922ERZ2_CARIL</name>
<gene>
    <name evidence="3" type="ORF">I3842_06G009900</name>
</gene>
<comment type="caution">
    <text evidence="3">The sequence shown here is derived from an EMBL/GenBank/DDBJ whole genome shotgun (WGS) entry which is preliminary data.</text>
</comment>
<feature type="domain" description="Retrovirus-related Pol polyprotein from transposon TNT 1-94-like beta-barrel" evidence="2">
    <location>
        <begin position="130"/>
        <end position="183"/>
    </location>
</feature>
<organism evidence="3 4">
    <name type="scientific">Carya illinoinensis</name>
    <name type="common">Pecan</name>
    <dbReference type="NCBI Taxonomy" id="32201"/>
    <lineage>
        <taxon>Eukaryota</taxon>
        <taxon>Viridiplantae</taxon>
        <taxon>Streptophyta</taxon>
        <taxon>Embryophyta</taxon>
        <taxon>Tracheophyta</taxon>
        <taxon>Spermatophyta</taxon>
        <taxon>Magnoliopsida</taxon>
        <taxon>eudicotyledons</taxon>
        <taxon>Gunneridae</taxon>
        <taxon>Pentapetalae</taxon>
        <taxon>rosids</taxon>
        <taxon>fabids</taxon>
        <taxon>Fagales</taxon>
        <taxon>Juglandaceae</taxon>
        <taxon>Carya</taxon>
    </lineage>
</organism>
<proteinExistence type="predicted"/>
<dbReference type="AlphaFoldDB" id="A0A922ERZ2"/>
<dbReference type="Pfam" id="PF22936">
    <property type="entry name" value="Pol_BBD"/>
    <property type="match status" value="1"/>
</dbReference>
<protein>
    <recommendedName>
        <fullName evidence="2">Retrovirus-related Pol polyprotein from transposon TNT 1-94-like beta-barrel domain-containing protein</fullName>
    </recommendedName>
</protein>
<feature type="region of interest" description="Disordered" evidence="1">
    <location>
        <begin position="55"/>
        <end position="76"/>
    </location>
</feature>
<sequence>MKLTHFFNKLKGMKVELADSFLLWQEMMKNAKSHAAFMVTIDKGKKKFFKSNSSNFRKIKKPGKPPQQASMSVPNGPKNEVFKGKCNFCHLFGHRRIDCRKFKAWLDKKGTRSLLVYFESNLIDVPLNTWWLDTGATIHITNSLQELRNRRRPIDTELVVNMDNGVKVKVEHIGTVRLILASKHVLELV</sequence>
<dbReference type="InterPro" id="IPR054722">
    <property type="entry name" value="PolX-like_BBD"/>
</dbReference>
<dbReference type="PANTHER" id="PTHR47592">
    <property type="entry name" value="PBF68 PROTEIN"/>
    <property type="match status" value="1"/>
</dbReference>
<reference evidence="3" key="1">
    <citation type="submission" date="2021-01" db="EMBL/GenBank/DDBJ databases">
        <authorList>
            <person name="Lovell J.T."/>
            <person name="Bentley N."/>
            <person name="Bhattarai G."/>
            <person name="Jenkins J.W."/>
            <person name="Sreedasyam A."/>
            <person name="Alarcon Y."/>
            <person name="Bock C."/>
            <person name="Boston L."/>
            <person name="Carlson J."/>
            <person name="Cervantes K."/>
            <person name="Clermont K."/>
            <person name="Krom N."/>
            <person name="Kubenka K."/>
            <person name="Mamidi S."/>
            <person name="Mattison C."/>
            <person name="Monteros M."/>
            <person name="Pisani C."/>
            <person name="Plott C."/>
            <person name="Rajasekar S."/>
            <person name="Rhein H.S."/>
            <person name="Rohla C."/>
            <person name="Song M."/>
            <person name="Hilaire R.S."/>
            <person name="Shu S."/>
            <person name="Wells L."/>
            <person name="Wang X."/>
            <person name="Webber J."/>
            <person name="Heerema R.J."/>
            <person name="Klein P."/>
            <person name="Conner P."/>
            <person name="Grauke L."/>
            <person name="Grimwood J."/>
            <person name="Schmutz J."/>
            <person name="Randall J.J."/>
        </authorList>
    </citation>
    <scope>NUCLEOTIDE SEQUENCE</scope>
    <source>
        <tissue evidence="3">Leaf</tissue>
    </source>
</reference>
<evidence type="ECO:0000313" key="4">
    <source>
        <dbReference type="Proteomes" id="UP000811246"/>
    </source>
</evidence>
<dbReference type="Proteomes" id="UP000811246">
    <property type="component" value="Chromosome 6"/>
</dbReference>
<evidence type="ECO:0000256" key="1">
    <source>
        <dbReference type="SAM" id="MobiDB-lite"/>
    </source>
</evidence>
<evidence type="ECO:0000259" key="2">
    <source>
        <dbReference type="Pfam" id="PF22936"/>
    </source>
</evidence>
<accession>A0A922ERZ2</accession>
<evidence type="ECO:0000313" key="3">
    <source>
        <dbReference type="EMBL" id="KAG6706991.1"/>
    </source>
</evidence>
<dbReference type="EMBL" id="CM031830">
    <property type="protein sequence ID" value="KAG6706991.1"/>
    <property type="molecule type" value="Genomic_DNA"/>
</dbReference>